<keyword evidence="8" id="KW-1185">Reference proteome</keyword>
<dbReference type="SUPFAM" id="SSF56801">
    <property type="entry name" value="Acetyl-CoA synthetase-like"/>
    <property type="match status" value="1"/>
</dbReference>
<evidence type="ECO:0000256" key="2">
    <source>
        <dbReference type="ARBA" id="ARBA00004924"/>
    </source>
</evidence>
<dbReference type="Pfam" id="PF00668">
    <property type="entry name" value="Condensation"/>
    <property type="match status" value="1"/>
</dbReference>
<dbReference type="PROSITE" id="PS50075">
    <property type="entry name" value="CARRIER"/>
    <property type="match status" value="1"/>
</dbReference>
<dbReference type="InterPro" id="IPR020459">
    <property type="entry name" value="AMP-binding"/>
</dbReference>
<dbReference type="InterPro" id="IPR057737">
    <property type="entry name" value="Condensation_MtbB-like"/>
</dbReference>
<dbReference type="Gene3D" id="3.30.559.10">
    <property type="entry name" value="Chloramphenicol acetyltransferase-like domain"/>
    <property type="match status" value="1"/>
</dbReference>
<dbReference type="GO" id="GO:0016874">
    <property type="term" value="F:ligase activity"/>
    <property type="evidence" value="ECO:0007669"/>
    <property type="project" value="UniProtKB-KW"/>
</dbReference>
<keyword evidence="4" id="KW-0597">Phosphoprotein</keyword>
<dbReference type="NCBIfam" id="TIGR01733">
    <property type="entry name" value="AA-adenyl-dom"/>
    <property type="match status" value="1"/>
</dbReference>
<dbReference type="Gene3D" id="1.10.1200.10">
    <property type="entry name" value="ACP-like"/>
    <property type="match status" value="1"/>
</dbReference>
<comment type="pathway">
    <text evidence="2">Siderophore biosynthesis.</text>
</comment>
<dbReference type="Gene3D" id="2.30.38.10">
    <property type="entry name" value="Luciferase, Domain 3"/>
    <property type="match status" value="1"/>
</dbReference>
<comment type="caution">
    <text evidence="7">The sequence shown here is derived from an EMBL/GenBank/DDBJ whole genome shotgun (WGS) entry which is preliminary data.</text>
</comment>
<dbReference type="Gene3D" id="3.30.300.30">
    <property type="match status" value="1"/>
</dbReference>
<feature type="domain" description="Carrier" evidence="6">
    <location>
        <begin position="1035"/>
        <end position="1110"/>
    </location>
</feature>
<evidence type="ECO:0000256" key="5">
    <source>
        <dbReference type="ARBA" id="ARBA00022598"/>
    </source>
</evidence>
<dbReference type="GO" id="GO:0031177">
    <property type="term" value="F:phosphopantetheine binding"/>
    <property type="evidence" value="ECO:0007669"/>
    <property type="project" value="TreeGrafter"/>
</dbReference>
<gene>
    <name evidence="7" type="ORF">DXZ20_09315</name>
</gene>
<keyword evidence="5" id="KW-0436">Ligase</keyword>
<dbReference type="GO" id="GO:0044550">
    <property type="term" value="P:secondary metabolite biosynthetic process"/>
    <property type="evidence" value="ECO:0007669"/>
    <property type="project" value="UniProtKB-ARBA"/>
</dbReference>
<dbReference type="Pfam" id="PF00550">
    <property type="entry name" value="PP-binding"/>
    <property type="match status" value="1"/>
</dbReference>
<dbReference type="FunFam" id="3.30.559.30:FF:000006">
    <property type="entry name" value="Yersiniabactin polyketide/non-ribosomal peptide synthetase"/>
    <property type="match status" value="1"/>
</dbReference>
<dbReference type="InterPro" id="IPR036736">
    <property type="entry name" value="ACP-like_sf"/>
</dbReference>
<dbReference type="PROSITE" id="PS00455">
    <property type="entry name" value="AMP_BINDING"/>
    <property type="match status" value="1"/>
</dbReference>
<dbReference type="InterPro" id="IPR045851">
    <property type="entry name" value="AMP-bd_C_sf"/>
</dbReference>
<dbReference type="FunFam" id="3.40.50.980:FF:000001">
    <property type="entry name" value="Non-ribosomal peptide synthetase"/>
    <property type="match status" value="1"/>
</dbReference>
<evidence type="ECO:0000313" key="7">
    <source>
        <dbReference type="EMBL" id="NEZ55869.1"/>
    </source>
</evidence>
<dbReference type="CDD" id="cd19535">
    <property type="entry name" value="Cyc_NRPS"/>
    <property type="match status" value="1"/>
</dbReference>
<accession>A0A6M0RI85</accession>
<protein>
    <submittedName>
        <fullName evidence="7">Amino acid adenylation domain-containing protein</fullName>
    </submittedName>
</protein>
<evidence type="ECO:0000259" key="6">
    <source>
        <dbReference type="PROSITE" id="PS50075"/>
    </source>
</evidence>
<dbReference type="InterPro" id="IPR025110">
    <property type="entry name" value="AMP-bd_C"/>
</dbReference>
<comment type="cofactor">
    <cofactor evidence="1">
        <name>pantetheine 4'-phosphate</name>
        <dbReference type="ChEBI" id="CHEBI:47942"/>
    </cofactor>
</comment>
<dbReference type="Pfam" id="PF00501">
    <property type="entry name" value="AMP-binding"/>
    <property type="match status" value="1"/>
</dbReference>
<dbReference type="FunFam" id="3.30.559.10:FF:000023">
    <property type="entry name" value="Non-ribosomal peptide synthetase"/>
    <property type="match status" value="1"/>
</dbReference>
<reference evidence="7 8" key="1">
    <citation type="journal article" date="2020" name="Microb. Ecol.">
        <title>Ecogenomics of the Marine Benthic Filamentous Cyanobacterium Adonisia.</title>
        <authorList>
            <person name="Walter J.M."/>
            <person name="Coutinho F.H."/>
            <person name="Leomil L."/>
            <person name="Hargreaves P.I."/>
            <person name="Campeao M.E."/>
            <person name="Vieira V.V."/>
            <person name="Silva B.S."/>
            <person name="Fistarol G.O."/>
            <person name="Salomon P.S."/>
            <person name="Sawabe T."/>
            <person name="Mino S."/>
            <person name="Hosokawa M."/>
            <person name="Miyashita H."/>
            <person name="Maruyama F."/>
            <person name="van Verk M.C."/>
            <person name="Dutilh B.E."/>
            <person name="Thompson C.C."/>
            <person name="Thompson F.L."/>
        </authorList>
    </citation>
    <scope>NUCLEOTIDE SEQUENCE [LARGE SCALE GENOMIC DNA]</scope>
    <source>
        <strain evidence="7 8">CCMR0081</strain>
    </source>
</reference>
<organism evidence="7 8">
    <name type="scientific">Adonisia turfae CCMR0081</name>
    <dbReference type="NCBI Taxonomy" id="2292702"/>
    <lineage>
        <taxon>Bacteria</taxon>
        <taxon>Bacillati</taxon>
        <taxon>Cyanobacteriota</taxon>
        <taxon>Adonisia</taxon>
        <taxon>Adonisia turfae</taxon>
    </lineage>
</organism>
<evidence type="ECO:0000256" key="1">
    <source>
        <dbReference type="ARBA" id="ARBA00001957"/>
    </source>
</evidence>
<dbReference type="GO" id="GO:0008610">
    <property type="term" value="P:lipid biosynthetic process"/>
    <property type="evidence" value="ECO:0007669"/>
    <property type="project" value="UniProtKB-ARBA"/>
</dbReference>
<dbReference type="FunFam" id="3.30.300.30:FF:000010">
    <property type="entry name" value="Enterobactin synthetase component F"/>
    <property type="match status" value="1"/>
</dbReference>
<evidence type="ECO:0000256" key="4">
    <source>
        <dbReference type="ARBA" id="ARBA00022553"/>
    </source>
</evidence>
<name>A0A6M0RI85_9CYAN</name>
<dbReference type="GO" id="GO:0005737">
    <property type="term" value="C:cytoplasm"/>
    <property type="evidence" value="ECO:0007669"/>
    <property type="project" value="TreeGrafter"/>
</dbReference>
<dbReference type="InterPro" id="IPR000873">
    <property type="entry name" value="AMP-dep_synth/lig_dom"/>
</dbReference>
<proteinExistence type="predicted"/>
<dbReference type="InterPro" id="IPR001242">
    <property type="entry name" value="Condensation_dom"/>
</dbReference>
<evidence type="ECO:0000256" key="3">
    <source>
        <dbReference type="ARBA" id="ARBA00022450"/>
    </source>
</evidence>
<dbReference type="PRINTS" id="PR00154">
    <property type="entry name" value="AMPBINDING"/>
</dbReference>
<dbReference type="PANTHER" id="PTHR45527">
    <property type="entry name" value="NONRIBOSOMAL PEPTIDE SYNTHETASE"/>
    <property type="match status" value="1"/>
</dbReference>
<dbReference type="InterPro" id="IPR009081">
    <property type="entry name" value="PP-bd_ACP"/>
</dbReference>
<dbReference type="Proteomes" id="UP000481033">
    <property type="component" value="Unassembled WGS sequence"/>
</dbReference>
<dbReference type="Gene3D" id="3.30.559.30">
    <property type="entry name" value="Nonribosomal peptide synthetase, condensation domain"/>
    <property type="match status" value="1"/>
</dbReference>
<dbReference type="Pfam" id="PF13193">
    <property type="entry name" value="AMP-binding_C"/>
    <property type="match status" value="1"/>
</dbReference>
<dbReference type="AlphaFoldDB" id="A0A6M0RI85"/>
<sequence length="1138" mass="129243">MHNTSKEQILKQKSDLSPTKLALLERRLRGKNLSGDENKLTTDELSQITVDPSQRYQPFPLTDVQQAYWIGRNSAFELGNVSTHGYLEVDTIDLDLNRFENAWQKIVERHGMLRTIILPNGQQQILERVPPYKIKVLDLRTHSPEQVETQLLNLREQLSHQVLSVDQYPLFEVQAARLDGNRIRLYLSFEILIGDGRSWTIVSRELAQLMQTPEYPLPPLELSFRDYVLKKISLKSSESYSRSLTYWQDRLLTLPPSPELPIAKQPAQIKHPQFARRSGHLDNDAWNHLKQRAKSIGLTPSGLLLSAFAEVLTVWSKNPKFTINLTLFNRLPLHPQVNQIVGDFTSLTLLAIDNSGQDSFTNRARRIQKQLWQDLDHKDVGGVYVLRELAHMQKNSSKAFMPVVFTSALISERVTNDATKAKALTMGWLGEHVYNITQTAQVYLDHQIAELDEGLFYIWDAVEEVFPPALLDEMFSSYNLFLQQLAVSEDLWKVPIRNLSKSAQQQAIINATNVSFSKNVLLHTLFFEKAETFPNHTAIATSQRILTYQEVSERAAYIAQYLYQQGVQPNQLVAIVMEKGWEQVVAALGILASGAAYVPIDPKLPTERQHYLLKETKVQWVLTQSRLDNTLNWPETVKRLSIDDSLPQVASKVQCVQSTSDLAYVIYTSGSTGLPKGVMIDHQGAVNTILDINQRFKITSSDRIFALSSLSFDLSVFDIFGTLAAGGTIVIPDPDEIKNPAHWTELMVQQQVTVWNSVPALMQMLVEYSVGFTSLFPQSLRLALMSGDWIPLSLPDQIRSLCQNIKLVSLGGATEASIWSIFYPIDQVDPNWKSIPYGRPMANQKIYVLNETLEACPTWVTGQLYIGGIGIAKGYWQDDNKTKASFITHPQTQEKLYKTGDLGRCLPDGTIEFLGREDFQVKINGHRIELGEIESVLSSHPAIETALVLAKDVDEKSKQLIAYIICQEENAPLKNQRRLFVDLIQEFLRKKLPEYMVPPAFCLLDKFPLTPNGKIDRKALPAADIVPTSKAKSVSPTTETEHTLADILKQVLQIEKVGIYDNFFDLGGNSIQIVQIHNKIKEIFKKDIPITEIFRHPTINDLDKYFSENTSNFRSNYKQLSRAESRKEKLKKRRRRVL</sequence>
<dbReference type="RefSeq" id="WP_250565691.1">
    <property type="nucleotide sequence ID" value="NZ_QXHD01000004.1"/>
</dbReference>
<dbReference type="CDD" id="cd12114">
    <property type="entry name" value="A_NRPS_TlmIV_like"/>
    <property type="match status" value="1"/>
</dbReference>
<dbReference type="SUPFAM" id="SSF52777">
    <property type="entry name" value="CoA-dependent acyltransferases"/>
    <property type="match status" value="2"/>
</dbReference>
<dbReference type="PANTHER" id="PTHR45527:SF10">
    <property type="entry name" value="PYOCHELIN SYNTHASE PCHF"/>
    <property type="match status" value="1"/>
</dbReference>
<dbReference type="GO" id="GO:0043041">
    <property type="term" value="P:amino acid activation for nonribosomal peptide biosynthetic process"/>
    <property type="evidence" value="ECO:0007669"/>
    <property type="project" value="TreeGrafter"/>
</dbReference>
<dbReference type="SUPFAM" id="SSF47336">
    <property type="entry name" value="ACP-like"/>
    <property type="match status" value="1"/>
</dbReference>
<dbReference type="FunFam" id="3.40.50.12780:FF:000012">
    <property type="entry name" value="Non-ribosomal peptide synthetase"/>
    <property type="match status" value="1"/>
</dbReference>
<keyword evidence="3" id="KW-0596">Phosphopantetheine</keyword>
<dbReference type="InterPro" id="IPR020845">
    <property type="entry name" value="AMP-binding_CS"/>
</dbReference>
<dbReference type="InterPro" id="IPR010071">
    <property type="entry name" value="AA_adenyl_dom"/>
</dbReference>
<evidence type="ECO:0000313" key="8">
    <source>
        <dbReference type="Proteomes" id="UP000481033"/>
    </source>
</evidence>
<dbReference type="Gene3D" id="3.40.50.980">
    <property type="match status" value="2"/>
</dbReference>
<dbReference type="EMBL" id="QXHD01000004">
    <property type="protein sequence ID" value="NEZ55869.1"/>
    <property type="molecule type" value="Genomic_DNA"/>
</dbReference>
<dbReference type="InterPro" id="IPR023213">
    <property type="entry name" value="CAT-like_dom_sf"/>
</dbReference>